<dbReference type="InterPro" id="IPR029058">
    <property type="entry name" value="AB_hydrolase_fold"/>
</dbReference>
<dbReference type="Proteomes" id="UP001356080">
    <property type="component" value="Unassembled WGS sequence"/>
</dbReference>
<proteinExistence type="predicted"/>
<dbReference type="Gene3D" id="3.40.50.1820">
    <property type="entry name" value="alpha/beta hydrolase"/>
    <property type="match status" value="1"/>
</dbReference>
<sequence>MVNYNNITDLTASTISRQSYKQIPRKIFIETDYHIQVWENIETIKDSDTGLHGYVLQNDDTDEIVISFRGTELPKTTTTKVKEKYLATPSQDARLAGAGGGAELENGYIVYNQKDVDYSETLKDVEEDIQGIVLGDSDYTKKDYRKTPYLGTPSQDAALLTGKAKFDSKDKTLTYDTKNQFTAAEQVVEKYVKKHGSDNIVFTGHSLGGGLAQYYAVKHDANAVTFAAADVFRLLSKEDQERALNGEFKDNIISYTYPNDVVGTFYKHSVGSVYYMKDPVETKGVGLATHGIKNYLEKDLYNKDGYFNSDYLFDEIIQGSLSMGGITKSPLELKNNGVGNFSIVIQSALMNALATDLKNSEEHLAITRKALIKFLDYYFADMSEIKNTFIGTAGIGAYDKLTIADVEDAFHEVVKMEDGIPMLLDLDEFEDLLATLKDLQKDTGEIAHHMEKMARDFERIDQILAQWFGIKN</sequence>
<gene>
    <name evidence="1" type="ORF">V2W34_03875</name>
</gene>
<name>A0ABU7VD58_9BACI</name>
<dbReference type="RefSeq" id="WP_331805052.1">
    <property type="nucleotide sequence ID" value="NZ_JAZHPM010000005.1"/>
</dbReference>
<protein>
    <submittedName>
        <fullName evidence="1">Lipase family protein</fullName>
    </submittedName>
</protein>
<dbReference type="Pfam" id="PF26363">
    <property type="entry name" value="Phospholipase-like"/>
    <property type="match status" value="1"/>
</dbReference>
<evidence type="ECO:0000313" key="1">
    <source>
        <dbReference type="EMBL" id="MEF2291152.1"/>
    </source>
</evidence>
<keyword evidence="2" id="KW-1185">Reference proteome</keyword>
<dbReference type="InterPro" id="IPR051218">
    <property type="entry name" value="Sec_MonoDiacylglyc_Lipase"/>
</dbReference>
<organism evidence="1 2">
    <name type="scientific">Virgibacillus dokdonensis</name>
    <dbReference type="NCBI Taxonomy" id="302167"/>
    <lineage>
        <taxon>Bacteria</taxon>
        <taxon>Bacillati</taxon>
        <taxon>Bacillota</taxon>
        <taxon>Bacilli</taxon>
        <taxon>Bacillales</taxon>
        <taxon>Bacillaceae</taxon>
        <taxon>Virgibacillus</taxon>
    </lineage>
</organism>
<dbReference type="SUPFAM" id="SSF53474">
    <property type="entry name" value="alpha/beta-Hydrolases"/>
    <property type="match status" value="1"/>
</dbReference>
<dbReference type="EMBL" id="JAZHPM010000005">
    <property type="protein sequence ID" value="MEF2291152.1"/>
    <property type="molecule type" value="Genomic_DNA"/>
</dbReference>
<dbReference type="CDD" id="cd00741">
    <property type="entry name" value="Lipase"/>
    <property type="match status" value="1"/>
</dbReference>
<evidence type="ECO:0000313" key="2">
    <source>
        <dbReference type="Proteomes" id="UP001356080"/>
    </source>
</evidence>
<comment type="caution">
    <text evidence="1">The sequence shown here is derived from an EMBL/GenBank/DDBJ whole genome shotgun (WGS) entry which is preliminary data.</text>
</comment>
<dbReference type="PANTHER" id="PTHR45856:SF24">
    <property type="entry name" value="FUNGAL LIPASE-LIKE DOMAIN-CONTAINING PROTEIN"/>
    <property type="match status" value="1"/>
</dbReference>
<reference evidence="1 2" key="1">
    <citation type="submission" date="2024-01" db="EMBL/GenBank/DDBJ databases">
        <title>Survival strategy associated with biotechnological potential of Virgibacillus dokdonensis T4.6 isolated from salt-fermented shrimp paste.</title>
        <authorList>
            <person name="Doan T.V."/>
            <person name="Quach N.T."/>
            <person name="Phi Q.-T."/>
        </authorList>
    </citation>
    <scope>NUCLEOTIDE SEQUENCE [LARGE SCALE GENOMIC DNA]</scope>
    <source>
        <strain evidence="1 2">T4.6</strain>
    </source>
</reference>
<accession>A0ABU7VD58</accession>
<dbReference type="PANTHER" id="PTHR45856">
    <property type="entry name" value="ALPHA/BETA-HYDROLASES SUPERFAMILY PROTEIN"/>
    <property type="match status" value="1"/>
</dbReference>